<dbReference type="EMBL" id="LAZR01043910">
    <property type="protein sequence ID" value="KKL05950.1"/>
    <property type="molecule type" value="Genomic_DNA"/>
</dbReference>
<dbReference type="AlphaFoldDB" id="A0A0F9A904"/>
<accession>A0A0F9A904</accession>
<proteinExistence type="predicted"/>
<name>A0A0F9A904_9ZZZZ</name>
<protein>
    <submittedName>
        <fullName evidence="1">Uncharacterized protein</fullName>
    </submittedName>
</protein>
<comment type="caution">
    <text evidence="1">The sequence shown here is derived from an EMBL/GenBank/DDBJ whole genome shotgun (WGS) entry which is preliminary data.</text>
</comment>
<sequence>MHDGRNKRKENSMKFPKQIMMRIDREGKEEYLISHRHLSELTELNGEKIAVYELKFTKKVEVKVRVK</sequence>
<reference evidence="1" key="1">
    <citation type="journal article" date="2015" name="Nature">
        <title>Complex archaea that bridge the gap between prokaryotes and eukaryotes.</title>
        <authorList>
            <person name="Spang A."/>
            <person name="Saw J.H."/>
            <person name="Jorgensen S.L."/>
            <person name="Zaremba-Niedzwiedzka K."/>
            <person name="Martijn J."/>
            <person name="Lind A.E."/>
            <person name="van Eijk R."/>
            <person name="Schleper C."/>
            <person name="Guy L."/>
            <person name="Ettema T.J."/>
        </authorList>
    </citation>
    <scope>NUCLEOTIDE SEQUENCE</scope>
</reference>
<gene>
    <name evidence="1" type="ORF">LCGC14_2600880</name>
</gene>
<evidence type="ECO:0000313" key="1">
    <source>
        <dbReference type="EMBL" id="KKL05950.1"/>
    </source>
</evidence>
<organism evidence="1">
    <name type="scientific">marine sediment metagenome</name>
    <dbReference type="NCBI Taxonomy" id="412755"/>
    <lineage>
        <taxon>unclassified sequences</taxon>
        <taxon>metagenomes</taxon>
        <taxon>ecological metagenomes</taxon>
    </lineage>
</organism>